<feature type="transmembrane region" description="Helical" evidence="5">
    <location>
        <begin position="156"/>
        <end position="176"/>
    </location>
</feature>
<feature type="transmembrane region" description="Helical" evidence="5">
    <location>
        <begin position="212"/>
        <end position="236"/>
    </location>
</feature>
<keyword evidence="7" id="KW-1185">Reference proteome</keyword>
<comment type="caution">
    <text evidence="6">The sequence shown here is derived from an EMBL/GenBank/DDBJ whole genome shotgun (WGS) entry which is preliminary data.</text>
</comment>
<gene>
    <name evidence="6" type="primary">yohK</name>
    <name evidence="6" type="ORF">GARC_1209</name>
</gene>
<protein>
    <submittedName>
        <fullName evidence="6">Inner membrane protein yohK</fullName>
    </submittedName>
</protein>
<evidence type="ECO:0000256" key="1">
    <source>
        <dbReference type="ARBA" id="ARBA00004141"/>
    </source>
</evidence>
<dbReference type="PANTHER" id="PTHR30249">
    <property type="entry name" value="PUTATIVE SEROTONIN TRANSPORTER"/>
    <property type="match status" value="1"/>
</dbReference>
<feature type="transmembrane region" description="Helical" evidence="5">
    <location>
        <begin position="101"/>
        <end position="122"/>
    </location>
</feature>
<evidence type="ECO:0000313" key="6">
    <source>
        <dbReference type="EMBL" id="GAC18189.1"/>
    </source>
</evidence>
<evidence type="ECO:0000256" key="2">
    <source>
        <dbReference type="ARBA" id="ARBA00022692"/>
    </source>
</evidence>
<accession>K6XC27</accession>
<name>K6XC27_9ALTE</name>
<evidence type="ECO:0000256" key="5">
    <source>
        <dbReference type="SAM" id="Phobius"/>
    </source>
</evidence>
<keyword evidence="3 5" id="KW-1133">Transmembrane helix</keyword>
<reference evidence="6 7" key="1">
    <citation type="journal article" date="2017" name="Antonie Van Leeuwenhoek">
        <title>Rhizobium rhizosphaerae sp. nov., a novel species isolated from rice rhizosphere.</title>
        <authorList>
            <person name="Zhao J.J."/>
            <person name="Zhang J."/>
            <person name="Zhang R.J."/>
            <person name="Zhang C.W."/>
            <person name="Yin H.Q."/>
            <person name="Zhang X.X."/>
        </authorList>
    </citation>
    <scope>NUCLEOTIDE SEQUENCE [LARGE SCALE GENOMIC DNA]</scope>
    <source>
        <strain evidence="6 7">BSs20135</strain>
    </source>
</reference>
<keyword evidence="4 5" id="KW-0472">Membrane</keyword>
<dbReference type="GO" id="GO:0016020">
    <property type="term" value="C:membrane"/>
    <property type="evidence" value="ECO:0007669"/>
    <property type="project" value="UniProtKB-SubCell"/>
</dbReference>
<dbReference type="Proteomes" id="UP000006327">
    <property type="component" value="Unassembled WGS sequence"/>
</dbReference>
<comment type="subcellular location">
    <subcellularLocation>
        <location evidence="1">Membrane</location>
        <topology evidence="1">Multi-pass membrane protein</topology>
    </subcellularLocation>
</comment>
<evidence type="ECO:0000256" key="3">
    <source>
        <dbReference type="ARBA" id="ARBA00022989"/>
    </source>
</evidence>
<dbReference type="InterPro" id="IPR007300">
    <property type="entry name" value="CidB/LrgB"/>
</dbReference>
<feature type="transmembrane region" description="Helical" evidence="5">
    <location>
        <begin position="39"/>
        <end position="60"/>
    </location>
</feature>
<dbReference type="eggNOG" id="COG1346">
    <property type="taxonomic scope" value="Bacteria"/>
</dbReference>
<evidence type="ECO:0000256" key="4">
    <source>
        <dbReference type="ARBA" id="ARBA00023136"/>
    </source>
</evidence>
<organism evidence="6 7">
    <name type="scientific">Paraglaciecola arctica BSs20135</name>
    <dbReference type="NCBI Taxonomy" id="493475"/>
    <lineage>
        <taxon>Bacteria</taxon>
        <taxon>Pseudomonadati</taxon>
        <taxon>Pseudomonadota</taxon>
        <taxon>Gammaproteobacteria</taxon>
        <taxon>Alteromonadales</taxon>
        <taxon>Alteromonadaceae</taxon>
        <taxon>Paraglaciecola</taxon>
    </lineage>
</organism>
<dbReference type="AlphaFoldDB" id="K6XC27"/>
<evidence type="ECO:0000313" key="7">
    <source>
        <dbReference type="Proteomes" id="UP000006327"/>
    </source>
</evidence>
<feature type="transmembrane region" description="Helical" evidence="5">
    <location>
        <begin position="15"/>
        <end position="32"/>
    </location>
</feature>
<proteinExistence type="predicted"/>
<dbReference type="Pfam" id="PF04172">
    <property type="entry name" value="LrgB"/>
    <property type="match status" value="1"/>
</dbReference>
<feature type="transmembrane region" description="Helical" evidence="5">
    <location>
        <begin position="72"/>
        <end position="89"/>
    </location>
</feature>
<keyword evidence="2 5" id="KW-0812">Transmembrane</keyword>
<dbReference type="PANTHER" id="PTHR30249:SF0">
    <property type="entry name" value="PLASTIDAL GLYCOLATE_GLYCERATE TRANSLOCATOR 1, CHLOROPLASTIC"/>
    <property type="match status" value="1"/>
</dbReference>
<sequence length="237" mass="25409">MDWQSIIQLVSIEQLLWITITLFAYGLAIWIYKYFAHNILFHPIVVGAILIGCIGVVSATPLQDYLIFVRPINWMLGPVTVALAIPLYQQIRLIYAAGSKGLLVIIIGGCVAPLLAIGWLFLFDFSDPVKLSVLTKSITTPLAVDTTNIIGGIPELAAGVVVITGILGVMFSKIIFKLTRCDDSRAQGLALGTVSHAIGTARAHQIGAKTGAFSTMALCVNGILTAIVLPLVFMLFG</sequence>
<dbReference type="STRING" id="493475.GARC_1209"/>
<dbReference type="EMBL" id="BAEO01000014">
    <property type="protein sequence ID" value="GAC18189.1"/>
    <property type="molecule type" value="Genomic_DNA"/>
</dbReference>